<dbReference type="InterPro" id="IPR007731">
    <property type="entry name" value="DUF669"/>
</dbReference>
<organism evidence="3 4">
    <name type="scientific">Lacticaseibacillus paracasei (strain ATCC 334 / BCRC 17002 / CCUG 31169 / CIP 107868 / KCTC 3260 / NRRL B-441)</name>
    <name type="common">Lactobacillus paracasei</name>
    <dbReference type="NCBI Taxonomy" id="321967"/>
    <lineage>
        <taxon>Bacteria</taxon>
        <taxon>Bacillati</taxon>
        <taxon>Bacillota</taxon>
        <taxon>Bacilli</taxon>
        <taxon>Lactobacillales</taxon>
        <taxon>Lactobacillaceae</taxon>
        <taxon>Lacticaseibacillus</taxon>
    </lineage>
</organism>
<sequence length="186" mass="20817">MGFVYDASNTGMEPLKNGEYEVYPYAYDVTPARTTGNKMIVMNYRVRDDIEQAGAGSEIRFDNFVDVPNSRWRTNALTNATGAFQDKYDFGTIENWAEQMLGKPIRVKIDLEANSNGKSYPKVKNFMKSQVAMTHEPTVKRAKQSTPNQQSNVTPFSQPKQQQTTPDPFAGGSGKPVDISDDDLPF</sequence>
<dbReference type="RefSeq" id="WP_011674675.1">
    <property type="nucleotide sequence ID" value="NC_008526.1"/>
</dbReference>
<protein>
    <submittedName>
        <fullName evidence="2">Putative SSB protein</fullName>
    </submittedName>
</protein>
<gene>
    <name evidence="3" type="ordered locus">LSEI_1956</name>
    <name evidence="2" type="ORF">Lcas052</name>
</gene>
<evidence type="ECO:0000313" key="2">
    <source>
        <dbReference type="EMBL" id="ABD83406.1"/>
    </source>
</evidence>
<evidence type="ECO:0000313" key="4">
    <source>
        <dbReference type="Proteomes" id="UP000001651"/>
    </source>
</evidence>
<dbReference type="Proteomes" id="UP000001651">
    <property type="component" value="Chromosome"/>
</dbReference>
<dbReference type="EMBL" id="DQ411856">
    <property type="protein sequence ID" value="ABD83406.1"/>
    <property type="molecule type" value="Genomic_DNA"/>
</dbReference>
<name>Q037A8_LACP3</name>
<accession>Q037A8</accession>
<evidence type="ECO:0000256" key="1">
    <source>
        <dbReference type="SAM" id="MobiDB-lite"/>
    </source>
</evidence>
<dbReference type="HOGENOM" id="CLU_118528_2_0_9"/>
<feature type="region of interest" description="Disordered" evidence="1">
    <location>
        <begin position="134"/>
        <end position="186"/>
    </location>
</feature>
<evidence type="ECO:0000313" key="3">
    <source>
        <dbReference type="EMBL" id="ABJ70714.1"/>
    </source>
</evidence>
<reference evidence="3 4" key="2">
    <citation type="journal article" date="2006" name="Proc. Natl. Acad. Sci. U.S.A.">
        <title>Comparative genomics of the lactic acid bacteria.</title>
        <authorList>
            <person name="Makarova K."/>
            <person name="Slesarev A."/>
            <person name="Wolf Y."/>
            <person name="Sorokin A."/>
            <person name="Mirkin B."/>
            <person name="Koonin E."/>
            <person name="Pavlov A."/>
            <person name="Pavlova N."/>
            <person name="Karamychev V."/>
            <person name="Polouchine N."/>
            <person name="Shakhova V."/>
            <person name="Grigoriev I."/>
            <person name="Lou Y."/>
            <person name="Rohksar D."/>
            <person name="Lucas S."/>
            <person name="Huang K."/>
            <person name="Goodstein D.M."/>
            <person name="Hawkins T."/>
            <person name="Plengvidhya V."/>
            <person name="Welker D."/>
            <person name="Hughes J."/>
            <person name="Goh Y."/>
            <person name="Benson A."/>
            <person name="Baldwin K."/>
            <person name="Lee J.H."/>
            <person name="Diaz-Muniz I."/>
            <person name="Dosti B."/>
            <person name="Smeianov V."/>
            <person name="Wechter W."/>
            <person name="Barabote R."/>
            <person name="Lorca G."/>
            <person name="Altermann E."/>
            <person name="Barrangou R."/>
            <person name="Ganesan B."/>
            <person name="Xie Y."/>
            <person name="Rawsthorne H."/>
            <person name="Tamir D."/>
            <person name="Parker C."/>
            <person name="Breidt F."/>
            <person name="Broadbent J."/>
            <person name="Hutkins R."/>
            <person name="O'Sullivan D."/>
            <person name="Steele J."/>
            <person name="Unlu G."/>
            <person name="Saier M."/>
            <person name="Klaenhammer T."/>
            <person name="Richardson P."/>
            <person name="Kozyavkin S."/>
            <person name="Weimer B."/>
            <person name="Mills D."/>
        </authorList>
    </citation>
    <scope>NUCLEOTIDE SEQUENCE [LARGE SCALE GENOMIC DNA]</scope>
    <source>
        <strain evidence="3">ATCC 334</strain>
        <strain evidence="4">ATCC 334 / BCRC 17002 / CCUG 31169 / CIP 107868 / KCTC 3260 / NRRL B-441</strain>
    </source>
</reference>
<proteinExistence type="predicted"/>
<dbReference type="Pfam" id="PF05037">
    <property type="entry name" value="DUF669"/>
    <property type="match status" value="1"/>
</dbReference>
<feature type="compositionally biased region" description="Polar residues" evidence="1">
    <location>
        <begin position="144"/>
        <end position="166"/>
    </location>
</feature>
<keyword evidence="4" id="KW-1185">Reference proteome</keyword>
<dbReference type="EMBL" id="CP000423">
    <property type="protein sequence ID" value="ABJ70714.1"/>
    <property type="molecule type" value="Genomic_DNA"/>
</dbReference>
<dbReference type="PATRIC" id="fig|321967.11.peg.1926"/>
<dbReference type="AlphaFoldDB" id="Q037A8"/>
<dbReference type="KEGG" id="lca:LSEI_1956"/>
<reference evidence="2" key="1">
    <citation type="journal article" date="2006" name="Appl. Environ. Microbiol.">
        <title>Comparative genomics and transcriptional analysis of prophages identified in the genomes of Lactobacillus gasseri, Lactobacillus salivarius, and Lactobacillus casei.</title>
        <authorList>
            <person name="Ventura M."/>
            <person name="Canchaya C."/>
            <person name="Bernini V."/>
            <person name="Altermann E."/>
            <person name="Barrangou R."/>
            <person name="McGrath S."/>
            <person name="Claesson M.J."/>
            <person name="Li Y."/>
            <person name="Leahy S."/>
            <person name="Walker C.D."/>
            <person name="Zink R."/>
            <person name="Neviani E."/>
            <person name="Steele J."/>
            <person name="Broadbent J."/>
            <person name="Klaenhammer T.R."/>
            <person name="Fitzgerald G.F."/>
            <person name="O'Toole P.W."/>
            <person name="van Sinderen D."/>
        </authorList>
    </citation>
    <scope>NUCLEOTIDE SEQUENCE</scope>
    <source>
        <strain evidence="2">ATCC 334</strain>
    </source>
</reference>
<dbReference type="PaxDb" id="321967-LSEI_1956"/>
<reference evidence="2" key="3">
    <citation type="submission" date="2006-02" db="EMBL/GenBank/DDBJ databases">
        <authorList>
            <person name="Broadbent J.R."/>
            <person name="Steele J.L."/>
            <person name="Ventura M."/>
        </authorList>
    </citation>
    <scope>NUCLEOTIDE SEQUENCE</scope>
    <source>
        <strain evidence="2">ATCC 334</strain>
    </source>
</reference>
<dbReference type="STRING" id="321967.LSEI_1956"/>